<evidence type="ECO:0000256" key="1">
    <source>
        <dbReference type="ARBA" id="ARBA00004127"/>
    </source>
</evidence>
<reference evidence="11 12" key="1">
    <citation type="journal article" date="2024" name="Nat. Commun.">
        <title>Phylogenomics reveals the evolutionary origins of lichenization in chlorophyte algae.</title>
        <authorList>
            <person name="Puginier C."/>
            <person name="Libourel C."/>
            <person name="Otte J."/>
            <person name="Skaloud P."/>
            <person name="Haon M."/>
            <person name="Grisel S."/>
            <person name="Petersen M."/>
            <person name="Berrin J.G."/>
            <person name="Delaux P.M."/>
            <person name="Dal Grande F."/>
            <person name="Keller J."/>
        </authorList>
    </citation>
    <scope>NUCLEOTIDE SEQUENCE [LARGE SCALE GENOMIC DNA]</scope>
    <source>
        <strain evidence="11 12">SAG 2043</strain>
    </source>
</reference>
<dbReference type="GO" id="GO:0006813">
    <property type="term" value="P:potassium ion transport"/>
    <property type="evidence" value="ECO:0007669"/>
    <property type="project" value="InterPro"/>
</dbReference>
<accession>A0AAW1QFN1</accession>
<dbReference type="Pfam" id="PF22614">
    <property type="entry name" value="Slo-like_RCK"/>
    <property type="match status" value="1"/>
</dbReference>
<evidence type="ECO:0008006" key="13">
    <source>
        <dbReference type="Google" id="ProtNLM"/>
    </source>
</evidence>
<evidence type="ECO:0000256" key="5">
    <source>
        <dbReference type="ARBA" id="ARBA00022989"/>
    </source>
</evidence>
<keyword evidence="7 8" id="KW-0472">Membrane</keyword>
<dbReference type="Gene3D" id="3.40.50.720">
    <property type="entry name" value="NAD(P)-binding Rossmann-like Domain"/>
    <property type="match status" value="2"/>
</dbReference>
<sequence>MAALMMTGSIVAVCLLAYRVDAWFSTNAYAKILSLLYLTLALIYLGGLGLYAASGVSLHDAFWQAVAGAGIDWTFADGDDDKGPSFLARLMAVGVSTGGMLITALMLGIVSDTIGDKIEDMRKGKSDVLESNHSLILGWSDKVLPVVEQLCKANASEGGKPIVILAERPKEEMEEEIAKQGFDLQGSTVVCRSGSALLNADLAKVAVQNARSIIVLATADSSEQCDARMLRVVLSLMGVHDRLRKAKQGGLKGCIVCEVCDVDNQPLIALVGPMVETVVSHDIIGRLMIQCARQPGLAMVWEQLLGFDGNEFYMSEWPELVGRPFSEVLLSFPDAVPLGVRLGVTDTILLNPSDSYVLEEGDKVIVLAEDDDTYQPSLPVPAVQAGRCPNWSAQVLPERILFCGWRRDMDDLIMVLDQFVCPGSELYLYNEVPLNQREAMLLRGGLDVARLKNLRLRNVEGDPVNRKRLEELKPESFTSVLILADEAATYNAASGLNVADADSRNLASLLLLRDIQTKRMQYARDATLSLQRTTSSGPWYDNMQSAVRHTVIISEILDARTRHLVQNLQVSEFVLSNELVSMALAMVSEDPGVNQILSELFTEEGNELYIYPAARYLGASDTLSFFDVMARARTKCEIIVGYKQVGEPDVRLNPQDKAAKRLSLSTTQVFVVMAEDAVS</sequence>
<evidence type="ECO:0000259" key="10">
    <source>
        <dbReference type="Pfam" id="PF22614"/>
    </source>
</evidence>
<dbReference type="AlphaFoldDB" id="A0AAW1QFN1"/>
<keyword evidence="5 8" id="KW-1133">Transmembrane helix</keyword>
<dbReference type="EMBL" id="JALJOR010000003">
    <property type="protein sequence ID" value="KAK9820268.1"/>
    <property type="molecule type" value="Genomic_DNA"/>
</dbReference>
<evidence type="ECO:0000259" key="9">
    <source>
        <dbReference type="Pfam" id="PF06241"/>
    </source>
</evidence>
<dbReference type="PANTHER" id="PTHR31563">
    <property type="entry name" value="ION CHANNEL POLLUX-RELATED"/>
    <property type="match status" value="1"/>
</dbReference>
<dbReference type="InterPro" id="IPR010420">
    <property type="entry name" value="CASTOR/POLLUX/SYM8_dom"/>
</dbReference>
<feature type="domain" description="CASTOR/POLLUX/SYM8 ion channel conserved" evidence="9">
    <location>
        <begin position="281"/>
        <end position="382"/>
    </location>
</feature>
<dbReference type="PANTHER" id="PTHR31563:SF10">
    <property type="entry name" value="ION CHANNEL POLLUX-RELATED"/>
    <property type="match status" value="1"/>
</dbReference>
<dbReference type="Proteomes" id="UP001489004">
    <property type="component" value="Unassembled WGS sequence"/>
</dbReference>
<evidence type="ECO:0000313" key="11">
    <source>
        <dbReference type="EMBL" id="KAK9820268.1"/>
    </source>
</evidence>
<dbReference type="InterPro" id="IPR044849">
    <property type="entry name" value="CASTOR/POLLUX/SYM8-like"/>
</dbReference>
<organism evidence="11 12">
    <name type="scientific">[Myrmecia] bisecta</name>
    <dbReference type="NCBI Taxonomy" id="41462"/>
    <lineage>
        <taxon>Eukaryota</taxon>
        <taxon>Viridiplantae</taxon>
        <taxon>Chlorophyta</taxon>
        <taxon>core chlorophytes</taxon>
        <taxon>Trebouxiophyceae</taxon>
        <taxon>Trebouxiales</taxon>
        <taxon>Trebouxiaceae</taxon>
        <taxon>Myrmecia</taxon>
    </lineage>
</organism>
<evidence type="ECO:0000256" key="8">
    <source>
        <dbReference type="SAM" id="Phobius"/>
    </source>
</evidence>
<feature type="domain" description="RCK N-terminal" evidence="10">
    <location>
        <begin position="143"/>
        <end position="230"/>
    </location>
</feature>
<dbReference type="Pfam" id="PF06241">
    <property type="entry name" value="Castor_Poll_mid"/>
    <property type="match status" value="1"/>
</dbReference>
<comment type="caution">
    <text evidence="11">The sequence shown here is derived from an EMBL/GenBank/DDBJ whole genome shotgun (WGS) entry which is preliminary data.</text>
</comment>
<dbReference type="GO" id="GO:0012505">
    <property type="term" value="C:endomembrane system"/>
    <property type="evidence" value="ECO:0007669"/>
    <property type="project" value="UniProtKB-SubCell"/>
</dbReference>
<evidence type="ECO:0000256" key="4">
    <source>
        <dbReference type="ARBA" id="ARBA00022692"/>
    </source>
</evidence>
<gene>
    <name evidence="11" type="ORF">WJX72_008313</name>
</gene>
<dbReference type="InterPro" id="IPR003148">
    <property type="entry name" value="RCK_N"/>
</dbReference>
<feature type="transmembrane region" description="Helical" evidence="8">
    <location>
        <begin position="32"/>
        <end position="53"/>
    </location>
</feature>
<evidence type="ECO:0000313" key="12">
    <source>
        <dbReference type="Proteomes" id="UP001489004"/>
    </source>
</evidence>
<name>A0AAW1QFN1_9CHLO</name>
<evidence type="ECO:0000256" key="7">
    <source>
        <dbReference type="ARBA" id="ARBA00023136"/>
    </source>
</evidence>
<protein>
    <recommendedName>
        <fullName evidence="13">DMI1</fullName>
    </recommendedName>
</protein>
<keyword evidence="12" id="KW-1185">Reference proteome</keyword>
<evidence type="ECO:0000256" key="3">
    <source>
        <dbReference type="ARBA" id="ARBA00022448"/>
    </source>
</evidence>
<keyword evidence="6" id="KW-0406">Ion transport</keyword>
<keyword evidence="4 8" id="KW-0812">Transmembrane</keyword>
<keyword evidence="3" id="KW-0813">Transport</keyword>
<comment type="similarity">
    <text evidence="2">Belongs to the castor/pollux (TC 1.A.1.23) family.</text>
</comment>
<comment type="subcellular location">
    <subcellularLocation>
        <location evidence="1">Endomembrane system</location>
        <topology evidence="1">Multi-pass membrane protein</topology>
    </subcellularLocation>
</comment>
<evidence type="ECO:0000256" key="2">
    <source>
        <dbReference type="ARBA" id="ARBA00008577"/>
    </source>
</evidence>
<proteinExistence type="inferred from homology"/>
<evidence type="ECO:0000256" key="6">
    <source>
        <dbReference type="ARBA" id="ARBA00023065"/>
    </source>
</evidence>